<dbReference type="Proteomes" id="UP000826656">
    <property type="component" value="Unassembled WGS sequence"/>
</dbReference>
<gene>
    <name evidence="3" type="ORF">KY290_017249</name>
</gene>
<name>A0ABQ7VB15_SOLTU</name>
<dbReference type="Pfam" id="PF20167">
    <property type="entry name" value="Transposase_32"/>
    <property type="match status" value="1"/>
</dbReference>
<evidence type="ECO:0000256" key="1">
    <source>
        <dbReference type="SAM" id="MobiDB-lite"/>
    </source>
</evidence>
<feature type="region of interest" description="Disordered" evidence="1">
    <location>
        <begin position="217"/>
        <end position="263"/>
    </location>
</feature>
<protein>
    <recommendedName>
        <fullName evidence="2">Putative plant transposon protein domain-containing protein</fullName>
    </recommendedName>
</protein>
<dbReference type="EMBL" id="JAIVGD010000013">
    <property type="protein sequence ID" value="KAH0761176.1"/>
    <property type="molecule type" value="Genomic_DNA"/>
</dbReference>
<comment type="caution">
    <text evidence="3">The sequence shown here is derived from an EMBL/GenBank/DDBJ whole genome shotgun (WGS) entry which is preliminary data.</text>
</comment>
<proteinExistence type="predicted"/>
<keyword evidence="4" id="KW-1185">Reference proteome</keyword>
<reference evidence="3 4" key="1">
    <citation type="journal article" date="2021" name="bioRxiv">
        <title>Chromosome-scale and haplotype-resolved genome assembly of a tetraploid potato cultivar.</title>
        <authorList>
            <person name="Sun H."/>
            <person name="Jiao W.-B."/>
            <person name="Krause K."/>
            <person name="Campoy J.A."/>
            <person name="Goel M."/>
            <person name="Folz-Donahue K."/>
            <person name="Kukat C."/>
            <person name="Huettel B."/>
            <person name="Schneeberger K."/>
        </authorList>
    </citation>
    <scope>NUCLEOTIDE SEQUENCE [LARGE SCALE GENOMIC DNA]</scope>
    <source>
        <strain evidence="3">SolTubOtavaFocal</strain>
        <tissue evidence="3">Leaves</tissue>
    </source>
</reference>
<sequence length="263" mass="29623">MVGQNDENLPFIRFPDAASRERHHDYRNTGFCCERGFVLHKLEEKEPTLYARLDDPHPVIRIRGVDIPLNATTFNEALVVPEVLNHKYEARIREMDLEWLRDTLVEPTRQDQVYWATVEGITITDWSPNSKRWLHLVTRRIRPSSNCIDVTFPRALVVACAIQGIPLNEGGADHLRMEDILSGQQNGALSSWSYHCPVQAGGSATFDADEVLSMDPPLHPLLVRTGSTSRGKRRRTGSASSSKAVLNSDDDDPLSDARVEEDL</sequence>
<evidence type="ECO:0000313" key="4">
    <source>
        <dbReference type="Proteomes" id="UP000826656"/>
    </source>
</evidence>
<dbReference type="InterPro" id="IPR046796">
    <property type="entry name" value="Transposase_32_dom"/>
</dbReference>
<evidence type="ECO:0000313" key="3">
    <source>
        <dbReference type="EMBL" id="KAH0761176.1"/>
    </source>
</evidence>
<evidence type="ECO:0000259" key="2">
    <source>
        <dbReference type="Pfam" id="PF20167"/>
    </source>
</evidence>
<accession>A0ABQ7VB15</accession>
<organism evidence="3 4">
    <name type="scientific">Solanum tuberosum</name>
    <name type="common">Potato</name>
    <dbReference type="NCBI Taxonomy" id="4113"/>
    <lineage>
        <taxon>Eukaryota</taxon>
        <taxon>Viridiplantae</taxon>
        <taxon>Streptophyta</taxon>
        <taxon>Embryophyta</taxon>
        <taxon>Tracheophyta</taxon>
        <taxon>Spermatophyta</taxon>
        <taxon>Magnoliopsida</taxon>
        <taxon>eudicotyledons</taxon>
        <taxon>Gunneridae</taxon>
        <taxon>Pentapetalae</taxon>
        <taxon>asterids</taxon>
        <taxon>lamiids</taxon>
        <taxon>Solanales</taxon>
        <taxon>Solanaceae</taxon>
        <taxon>Solanoideae</taxon>
        <taxon>Solaneae</taxon>
        <taxon>Solanum</taxon>
    </lineage>
</organism>
<feature type="domain" description="Putative plant transposon protein" evidence="2">
    <location>
        <begin position="52"/>
        <end position="170"/>
    </location>
</feature>